<feature type="chain" id="PRO_5042206835" description="PS II complex 12 kDa extrinsic protein" evidence="2">
    <location>
        <begin position="19"/>
        <end position="92"/>
    </location>
</feature>
<dbReference type="Proteomes" id="UP001295423">
    <property type="component" value="Unassembled WGS sequence"/>
</dbReference>
<keyword evidence="2" id="KW-0732">Signal</keyword>
<evidence type="ECO:0000256" key="2">
    <source>
        <dbReference type="SAM" id="SignalP"/>
    </source>
</evidence>
<feature type="region of interest" description="Disordered" evidence="1">
    <location>
        <begin position="64"/>
        <end position="92"/>
    </location>
</feature>
<evidence type="ECO:0000313" key="4">
    <source>
        <dbReference type="Proteomes" id="UP001295423"/>
    </source>
</evidence>
<name>A0AAD2CXR5_9STRA</name>
<feature type="compositionally biased region" description="Basic and acidic residues" evidence="1">
    <location>
        <begin position="67"/>
        <end position="92"/>
    </location>
</feature>
<evidence type="ECO:0000313" key="3">
    <source>
        <dbReference type="EMBL" id="CAJ1945276.1"/>
    </source>
</evidence>
<dbReference type="AlphaFoldDB" id="A0AAD2CXR5"/>
<gene>
    <name evidence="3" type="ORF">CYCCA115_LOCUS9420</name>
</gene>
<dbReference type="EMBL" id="CAKOGP040001335">
    <property type="protein sequence ID" value="CAJ1945276.1"/>
    <property type="molecule type" value="Genomic_DNA"/>
</dbReference>
<keyword evidence="4" id="KW-1185">Reference proteome</keyword>
<feature type="signal peptide" evidence="2">
    <location>
        <begin position="1"/>
        <end position="18"/>
    </location>
</feature>
<reference evidence="3" key="1">
    <citation type="submission" date="2023-08" db="EMBL/GenBank/DDBJ databases">
        <authorList>
            <person name="Audoor S."/>
            <person name="Bilcke G."/>
        </authorList>
    </citation>
    <scope>NUCLEOTIDE SEQUENCE</scope>
</reference>
<organism evidence="3 4">
    <name type="scientific">Cylindrotheca closterium</name>
    <dbReference type="NCBI Taxonomy" id="2856"/>
    <lineage>
        <taxon>Eukaryota</taxon>
        <taxon>Sar</taxon>
        <taxon>Stramenopiles</taxon>
        <taxon>Ochrophyta</taxon>
        <taxon>Bacillariophyta</taxon>
        <taxon>Bacillariophyceae</taxon>
        <taxon>Bacillariophycidae</taxon>
        <taxon>Bacillariales</taxon>
        <taxon>Bacillariaceae</taxon>
        <taxon>Cylindrotheca</taxon>
    </lineage>
</organism>
<accession>A0AAD2CXR5</accession>
<comment type="caution">
    <text evidence="3">The sequence shown here is derived from an EMBL/GenBank/DDBJ whole genome shotgun (WGS) entry which is preliminary data.</text>
</comment>
<evidence type="ECO:0000256" key="1">
    <source>
        <dbReference type="SAM" id="MobiDB-lite"/>
    </source>
</evidence>
<sequence>MNKLFSFLALLLVSTVSGFAPIAKPPTTLNTNTQLEAAPTMSAIDYVGYASGQTDKFQGTGVFSGIKMEREPEKKEDDSKLPAEKKEYSSQK</sequence>
<protein>
    <recommendedName>
        <fullName evidence="5">PS II complex 12 kDa extrinsic protein</fullName>
    </recommendedName>
</protein>
<evidence type="ECO:0008006" key="5">
    <source>
        <dbReference type="Google" id="ProtNLM"/>
    </source>
</evidence>
<proteinExistence type="predicted"/>